<dbReference type="GO" id="GO:0005829">
    <property type="term" value="C:cytosol"/>
    <property type="evidence" value="ECO:0007669"/>
    <property type="project" value="TreeGrafter"/>
</dbReference>
<dbReference type="PANTHER" id="PTHR30296">
    <property type="entry name" value="UNCHARACTERIZED PROTEIN YKGE"/>
    <property type="match status" value="1"/>
</dbReference>
<organism evidence="1 2">
    <name type="scientific">Kushneria phosphatilytica</name>
    <dbReference type="NCBI Taxonomy" id="657387"/>
    <lineage>
        <taxon>Bacteria</taxon>
        <taxon>Pseudomonadati</taxon>
        <taxon>Pseudomonadota</taxon>
        <taxon>Gammaproteobacteria</taxon>
        <taxon>Oceanospirillales</taxon>
        <taxon>Halomonadaceae</taxon>
        <taxon>Kushneria</taxon>
    </lineage>
</organism>
<dbReference type="STRING" id="657387.BH688_08220"/>
<protein>
    <submittedName>
        <fullName evidence="1">(Fe-S)-binding protein</fullName>
    </submittedName>
</protein>
<dbReference type="GO" id="GO:0016491">
    <property type="term" value="F:oxidoreductase activity"/>
    <property type="evidence" value="ECO:0007669"/>
    <property type="project" value="UniProtKB-ARBA"/>
</dbReference>
<dbReference type="PANTHER" id="PTHR30296:SF0">
    <property type="entry name" value="LACTATE UTILIZATION PROTEIN A"/>
    <property type="match status" value="1"/>
</dbReference>
<proteinExistence type="predicted"/>
<keyword evidence="2" id="KW-1185">Reference proteome</keyword>
<dbReference type="RefSeq" id="WP_070978289.1">
    <property type="nucleotide sequence ID" value="NZ_CP043420.1"/>
</dbReference>
<accession>A0A1S1NVS4</accession>
<reference evidence="1 2" key="1">
    <citation type="submission" date="2019-08" db="EMBL/GenBank/DDBJ databases">
        <title>Complete genome sequence of Kushneria sp. YCWA18, a halophilic phosphate-solubilizing bacterium isolated from Daqiao saltern in China.</title>
        <authorList>
            <person name="Du G.-X."/>
            <person name="Qu L.-Y."/>
        </authorList>
    </citation>
    <scope>NUCLEOTIDE SEQUENCE [LARGE SCALE GENOMIC DNA]</scope>
    <source>
        <strain evidence="1 2">YCWA18</strain>
    </source>
</reference>
<dbReference type="OrthoDB" id="9770306at2"/>
<dbReference type="Proteomes" id="UP000322553">
    <property type="component" value="Chromosome"/>
</dbReference>
<dbReference type="AlphaFoldDB" id="A0A1S1NVS4"/>
<sequence>MRVSLFVTCFNDTLFPETGRAVVSVLERLGHQIDFPMGQTCCGQMHHNSGYRDHAVALVHRFVEQFESAEAVVIPSTSCTAMVRHQYPQLARQAGDHALLHRLEQLLPRVHEFAEFLVRILGVTDVGAYYPHRVTYHASCNSLRALGIGEAPKRLLENVAGLEYVELPRIEECCGFGGTFSIKNAEVSTAMMSDKMAAILETGAEICTAGDNSCLMHIGGGLSRQQTGVRTVHLAEILASTAPGPLAAGRE</sequence>
<evidence type="ECO:0000313" key="2">
    <source>
        <dbReference type="Proteomes" id="UP000322553"/>
    </source>
</evidence>
<dbReference type="EMBL" id="CP043420">
    <property type="protein sequence ID" value="QEL12044.1"/>
    <property type="molecule type" value="Genomic_DNA"/>
</dbReference>
<dbReference type="InterPro" id="IPR004017">
    <property type="entry name" value="Cys_rich_dom"/>
</dbReference>
<dbReference type="KEGG" id="kuy:FY550_13450"/>
<evidence type="ECO:0000313" key="1">
    <source>
        <dbReference type="EMBL" id="QEL12044.1"/>
    </source>
</evidence>
<dbReference type="Pfam" id="PF02754">
    <property type="entry name" value="CCG"/>
    <property type="match status" value="2"/>
</dbReference>
<name>A0A1S1NVS4_9GAMM</name>
<gene>
    <name evidence="1" type="ORF">FY550_13450</name>
</gene>